<sequence length="69" mass="8185">MHFFFKQVTIFCKTKRVYKRNIVTGTPKKHKPISLTSYNDPIMSTTESLYLLLGPPYTENETKIYTIYF</sequence>
<dbReference type="AlphaFoldDB" id="A0A0V0HME3"/>
<evidence type="ECO:0000313" key="1">
    <source>
        <dbReference type="EMBL" id="JAP21319.1"/>
    </source>
</evidence>
<reference evidence="1" key="1">
    <citation type="submission" date="2015-12" db="EMBL/GenBank/DDBJ databases">
        <title>Gene expression during late stages of embryo sac development: a critical building block for successful pollen-pistil interactions.</title>
        <authorList>
            <person name="Liu Y."/>
            <person name="Joly V."/>
            <person name="Sabar M."/>
            <person name="Matton D.P."/>
        </authorList>
    </citation>
    <scope>NUCLEOTIDE SEQUENCE</scope>
</reference>
<accession>A0A0V0HME3</accession>
<name>A0A0V0HME3_SOLCH</name>
<protein>
    <submittedName>
        <fullName evidence="1">Putative ovule protein</fullName>
    </submittedName>
</protein>
<dbReference type="EMBL" id="GEDG01017826">
    <property type="protein sequence ID" value="JAP21319.1"/>
    <property type="molecule type" value="Transcribed_RNA"/>
</dbReference>
<proteinExistence type="predicted"/>
<organism evidence="1">
    <name type="scientific">Solanum chacoense</name>
    <name type="common">Chaco potato</name>
    <dbReference type="NCBI Taxonomy" id="4108"/>
    <lineage>
        <taxon>Eukaryota</taxon>
        <taxon>Viridiplantae</taxon>
        <taxon>Streptophyta</taxon>
        <taxon>Embryophyta</taxon>
        <taxon>Tracheophyta</taxon>
        <taxon>Spermatophyta</taxon>
        <taxon>Magnoliopsida</taxon>
        <taxon>eudicotyledons</taxon>
        <taxon>Gunneridae</taxon>
        <taxon>Pentapetalae</taxon>
        <taxon>asterids</taxon>
        <taxon>lamiids</taxon>
        <taxon>Solanales</taxon>
        <taxon>Solanaceae</taxon>
        <taxon>Solanoideae</taxon>
        <taxon>Solaneae</taxon>
        <taxon>Solanum</taxon>
    </lineage>
</organism>